<dbReference type="AlphaFoldDB" id="A0A3A3ZM45"/>
<evidence type="ECO:0000313" key="5">
    <source>
        <dbReference type="Proteomes" id="UP000265614"/>
    </source>
</evidence>
<evidence type="ECO:0000256" key="2">
    <source>
        <dbReference type="SAM" id="MobiDB-lite"/>
    </source>
</evidence>
<evidence type="ECO:0000313" key="4">
    <source>
        <dbReference type="EMBL" id="RJK97601.1"/>
    </source>
</evidence>
<keyword evidence="1" id="KW-0808">Transferase</keyword>
<name>A0A3A3ZM45_9ACTN</name>
<gene>
    <name evidence="4" type="ORF">D5H78_00765</name>
</gene>
<feature type="transmembrane region" description="Helical" evidence="3">
    <location>
        <begin position="73"/>
        <end position="102"/>
    </location>
</feature>
<feature type="transmembrane region" description="Helical" evidence="3">
    <location>
        <begin position="123"/>
        <end position="142"/>
    </location>
</feature>
<dbReference type="GO" id="GO:0016763">
    <property type="term" value="F:pentosyltransferase activity"/>
    <property type="evidence" value="ECO:0007669"/>
    <property type="project" value="InterPro"/>
</dbReference>
<feature type="transmembrane region" description="Helical" evidence="3">
    <location>
        <begin position="32"/>
        <end position="53"/>
    </location>
</feature>
<protein>
    <submittedName>
        <fullName evidence="4">DUF2254 domain-containing protein</fullName>
    </submittedName>
</protein>
<keyword evidence="3" id="KW-0472">Membrane</keyword>
<feature type="region of interest" description="Disordered" evidence="2">
    <location>
        <begin position="411"/>
        <end position="435"/>
    </location>
</feature>
<dbReference type="OrthoDB" id="2955631at2"/>
<keyword evidence="5" id="KW-1185">Reference proteome</keyword>
<dbReference type="InterPro" id="IPR036566">
    <property type="entry name" value="PYNP-like_C_sf"/>
</dbReference>
<accession>A0A3A3ZM45</accession>
<comment type="caution">
    <text evidence="4">The sequence shown here is derived from an EMBL/GenBank/DDBJ whole genome shotgun (WGS) entry which is preliminary data.</text>
</comment>
<keyword evidence="3" id="KW-0812">Transmembrane</keyword>
<feature type="compositionally biased region" description="Low complexity" evidence="2">
    <location>
        <begin position="411"/>
        <end position="422"/>
    </location>
</feature>
<reference evidence="4 5" key="1">
    <citation type="submission" date="2018-09" db="EMBL/GenBank/DDBJ databases">
        <title>YIM 75000 draft genome.</title>
        <authorList>
            <person name="Tang S."/>
            <person name="Feng Y."/>
        </authorList>
    </citation>
    <scope>NUCLEOTIDE SEQUENCE [LARGE SCALE GENOMIC DNA]</scope>
    <source>
        <strain evidence="4 5">YIM 75000</strain>
    </source>
</reference>
<dbReference type="GO" id="GO:0006213">
    <property type="term" value="P:pyrimidine nucleoside metabolic process"/>
    <property type="evidence" value="ECO:0007669"/>
    <property type="project" value="InterPro"/>
</dbReference>
<keyword evidence="3" id="KW-1133">Transmembrane helix</keyword>
<evidence type="ECO:0000256" key="3">
    <source>
        <dbReference type="SAM" id="Phobius"/>
    </source>
</evidence>
<dbReference type="Proteomes" id="UP000265614">
    <property type="component" value="Unassembled WGS sequence"/>
</dbReference>
<dbReference type="Pfam" id="PF10011">
    <property type="entry name" value="DUF2254"/>
    <property type="match status" value="1"/>
</dbReference>
<evidence type="ECO:0000256" key="1">
    <source>
        <dbReference type="ARBA" id="ARBA00022679"/>
    </source>
</evidence>
<dbReference type="EMBL" id="QZEZ01000001">
    <property type="protein sequence ID" value="RJK97601.1"/>
    <property type="molecule type" value="Genomic_DNA"/>
</dbReference>
<dbReference type="SUPFAM" id="SSF54680">
    <property type="entry name" value="Pyrimidine nucleoside phosphorylase C-terminal domain"/>
    <property type="match status" value="1"/>
</dbReference>
<organism evidence="4 5">
    <name type="scientific">Vallicoccus soli</name>
    <dbReference type="NCBI Taxonomy" id="2339232"/>
    <lineage>
        <taxon>Bacteria</taxon>
        <taxon>Bacillati</taxon>
        <taxon>Actinomycetota</taxon>
        <taxon>Actinomycetes</taxon>
        <taxon>Motilibacterales</taxon>
        <taxon>Vallicoccaceae</taxon>
        <taxon>Vallicoccus</taxon>
    </lineage>
</organism>
<sequence>MARARTRPAPEGPARTRGGPVLERVRRLARRFWVLPLVCTASAALLGLALARLDRSLDTSLTLPFLFAGGPEGARAVLSAVISSMISFTGLVFSITVVVLQLTSSQFSPRVLRSFLDDRSNQLALGVFVATFTYALVVLRSVRGTAQVDPFVPQLAVTTAFAFVLASVLVFLGYIHHIAQSIRAATIVERIGDETRALLERVHPADADPAAGLPLPPWPGRTVAAAAPGVVQEVDDAGLARLAGGCGATVVLRRAVGEFVPAGAPLLDVHGADEDALPAARLRAGVLLGKERSLQQDVGFGLRQLVDIAERALSPGVNDPTTAVQVVDQLHDLLRRLVSRHLRPRQRCTRDGALAVHVPGPALADHLALATEEIAHWGSDSPRVLRRLDVMLADLREAALPEHRDAVDAAVAARRSAAQDAPAPGPGDPSDTWLR</sequence>
<feature type="transmembrane region" description="Helical" evidence="3">
    <location>
        <begin position="154"/>
        <end position="175"/>
    </location>
</feature>
<dbReference type="InterPro" id="IPR018723">
    <property type="entry name" value="DUF2254_membrane"/>
</dbReference>
<proteinExistence type="predicted"/>